<dbReference type="RefSeq" id="WP_268048815.1">
    <property type="nucleotide sequence ID" value="NZ_JAPQES010000001.1"/>
</dbReference>
<comment type="caution">
    <text evidence="2">The sequence shown here is derived from an EMBL/GenBank/DDBJ whole genome shotgun (WGS) entry which is preliminary data.</text>
</comment>
<reference evidence="2" key="1">
    <citation type="submission" date="2022-12" db="EMBL/GenBank/DDBJ databases">
        <authorList>
            <person name="Wang J."/>
        </authorList>
    </citation>
    <scope>NUCLEOTIDE SEQUENCE</scope>
    <source>
        <strain evidence="2">HY-42-06</strain>
    </source>
</reference>
<dbReference type="Proteomes" id="UP001079657">
    <property type="component" value="Unassembled WGS sequence"/>
</dbReference>
<sequence length="179" mass="20048">MSRKIILNLAISLDGYIADENGGYDWIKGDGDTSLNTEKVFSFPEFVDSVDTIVMGKNAYKDCGIENIEDFESKKFFVATSNNMDNYDNVEFISGDICSEIQKLQKEEGKDIWLFGGAGLTDSFIKADIVDEYIIGIIPIILGKGRPLFLGNNPTIKLHLDECTVQEGITILRYLKRVE</sequence>
<feature type="domain" description="Bacterial bifunctional deaminase-reductase C-terminal" evidence="1">
    <location>
        <begin position="77"/>
        <end position="164"/>
    </location>
</feature>
<dbReference type="Pfam" id="PF01872">
    <property type="entry name" value="RibD_C"/>
    <property type="match status" value="1"/>
</dbReference>
<evidence type="ECO:0000259" key="1">
    <source>
        <dbReference type="Pfam" id="PF01872"/>
    </source>
</evidence>
<organism evidence="2 3">
    <name type="scientific">Clostridium ganghwense</name>
    <dbReference type="NCBI Taxonomy" id="312089"/>
    <lineage>
        <taxon>Bacteria</taxon>
        <taxon>Bacillati</taxon>
        <taxon>Bacillota</taxon>
        <taxon>Clostridia</taxon>
        <taxon>Eubacteriales</taxon>
        <taxon>Clostridiaceae</taxon>
        <taxon>Clostridium</taxon>
    </lineage>
</organism>
<gene>
    <name evidence="2" type="ORF">OXH55_06000</name>
</gene>
<protein>
    <submittedName>
        <fullName evidence="2">Dihydrofolate reductase family protein</fullName>
    </submittedName>
</protein>
<evidence type="ECO:0000313" key="2">
    <source>
        <dbReference type="EMBL" id="MCY6370181.1"/>
    </source>
</evidence>
<dbReference type="PANTHER" id="PTHR38011">
    <property type="entry name" value="DIHYDROFOLATE REDUCTASE FAMILY PROTEIN (AFU_ORTHOLOGUE AFUA_8G06820)"/>
    <property type="match status" value="1"/>
</dbReference>
<dbReference type="Gene3D" id="3.40.430.10">
    <property type="entry name" value="Dihydrofolate Reductase, subunit A"/>
    <property type="match status" value="1"/>
</dbReference>
<dbReference type="InterPro" id="IPR002734">
    <property type="entry name" value="RibDG_C"/>
</dbReference>
<dbReference type="InterPro" id="IPR050765">
    <property type="entry name" value="Riboflavin_Biosynth_HTPR"/>
</dbReference>
<accession>A0ABT4CPM0</accession>
<evidence type="ECO:0000313" key="3">
    <source>
        <dbReference type="Proteomes" id="UP001079657"/>
    </source>
</evidence>
<keyword evidence="3" id="KW-1185">Reference proteome</keyword>
<dbReference type="SUPFAM" id="SSF53597">
    <property type="entry name" value="Dihydrofolate reductase-like"/>
    <property type="match status" value="1"/>
</dbReference>
<dbReference type="InterPro" id="IPR024072">
    <property type="entry name" value="DHFR-like_dom_sf"/>
</dbReference>
<dbReference type="EMBL" id="JAPQES010000001">
    <property type="protein sequence ID" value="MCY6370181.1"/>
    <property type="molecule type" value="Genomic_DNA"/>
</dbReference>
<proteinExistence type="predicted"/>
<name>A0ABT4CPM0_9CLOT</name>
<dbReference type="PANTHER" id="PTHR38011:SF11">
    <property type="entry name" value="2,5-DIAMINO-6-RIBOSYLAMINO-4(3H)-PYRIMIDINONE 5'-PHOSPHATE REDUCTASE"/>
    <property type="match status" value="1"/>
</dbReference>